<sequence length="76" mass="8584">MDNRCRNPGIAEVTFQAYTQRHGDNEINGSTCWLSRAKKISLGVVYAIIISLTVYWLIIGPILESQGDNVKRDRNC</sequence>
<evidence type="ECO:0000256" key="1">
    <source>
        <dbReference type="SAM" id="Phobius"/>
    </source>
</evidence>
<name>A0AA39F247_MICHY</name>
<reference evidence="2" key="2">
    <citation type="submission" date="2023-03" db="EMBL/GenBank/DDBJ databases">
        <authorList>
            <person name="Inwood S.N."/>
            <person name="Skelly J.G."/>
            <person name="Guhlin J."/>
            <person name="Harrop T.W.R."/>
            <person name="Goldson S.G."/>
            <person name="Dearden P.K."/>
        </authorList>
    </citation>
    <scope>NUCLEOTIDE SEQUENCE</scope>
    <source>
        <strain evidence="2">Lincoln</strain>
        <tissue evidence="2">Whole body</tissue>
    </source>
</reference>
<feature type="transmembrane region" description="Helical" evidence="1">
    <location>
        <begin position="44"/>
        <end position="63"/>
    </location>
</feature>
<dbReference type="AlphaFoldDB" id="A0AA39F247"/>
<evidence type="ECO:0000313" key="3">
    <source>
        <dbReference type="Proteomes" id="UP001168972"/>
    </source>
</evidence>
<evidence type="ECO:0000313" key="2">
    <source>
        <dbReference type="EMBL" id="KAK0161520.1"/>
    </source>
</evidence>
<keyword evidence="1" id="KW-1133">Transmembrane helix</keyword>
<protein>
    <submittedName>
        <fullName evidence="2">Uncharacterized protein</fullName>
    </submittedName>
</protein>
<proteinExistence type="predicted"/>
<dbReference type="Proteomes" id="UP001168972">
    <property type="component" value="Unassembled WGS sequence"/>
</dbReference>
<keyword evidence="1" id="KW-0812">Transmembrane</keyword>
<organism evidence="2 3">
    <name type="scientific">Microctonus hyperodae</name>
    <name type="common">Parasitoid wasp</name>
    <dbReference type="NCBI Taxonomy" id="165561"/>
    <lineage>
        <taxon>Eukaryota</taxon>
        <taxon>Metazoa</taxon>
        <taxon>Ecdysozoa</taxon>
        <taxon>Arthropoda</taxon>
        <taxon>Hexapoda</taxon>
        <taxon>Insecta</taxon>
        <taxon>Pterygota</taxon>
        <taxon>Neoptera</taxon>
        <taxon>Endopterygota</taxon>
        <taxon>Hymenoptera</taxon>
        <taxon>Apocrita</taxon>
        <taxon>Ichneumonoidea</taxon>
        <taxon>Braconidae</taxon>
        <taxon>Euphorinae</taxon>
        <taxon>Microctonus</taxon>
    </lineage>
</organism>
<comment type="caution">
    <text evidence="2">The sequence shown here is derived from an EMBL/GenBank/DDBJ whole genome shotgun (WGS) entry which is preliminary data.</text>
</comment>
<keyword evidence="1" id="KW-0472">Membrane</keyword>
<keyword evidence="3" id="KW-1185">Reference proteome</keyword>
<dbReference type="EMBL" id="JAQQBR010001835">
    <property type="protein sequence ID" value="KAK0161520.1"/>
    <property type="molecule type" value="Genomic_DNA"/>
</dbReference>
<gene>
    <name evidence="2" type="ORF">PV327_009980</name>
</gene>
<reference evidence="2" key="1">
    <citation type="journal article" date="2023" name="bioRxiv">
        <title>Scaffold-level genome assemblies of two parasitoid biocontrol wasps reveal the parthenogenesis mechanism and an associated novel virus.</title>
        <authorList>
            <person name="Inwood S."/>
            <person name="Skelly J."/>
            <person name="Guhlin J."/>
            <person name="Harrop T."/>
            <person name="Goldson S."/>
            <person name="Dearden P."/>
        </authorList>
    </citation>
    <scope>NUCLEOTIDE SEQUENCE</scope>
    <source>
        <strain evidence="2">Lincoln</strain>
        <tissue evidence="2">Whole body</tissue>
    </source>
</reference>
<accession>A0AA39F247</accession>